<dbReference type="InterPro" id="IPR036866">
    <property type="entry name" value="RibonucZ/Hydroxyglut_hydro"/>
</dbReference>
<dbReference type="Gene3D" id="3.60.15.10">
    <property type="entry name" value="Ribonuclease Z/Hydroxyacylglutathione hydrolase-like"/>
    <property type="match status" value="1"/>
</dbReference>
<dbReference type="AlphaFoldDB" id="A0A8J7KE24"/>
<gene>
    <name evidence="2" type="ORF">IRY55_05125</name>
</gene>
<dbReference type="EMBL" id="JADKPV010000001">
    <property type="protein sequence ID" value="MBF4500741.1"/>
    <property type="molecule type" value="Genomic_DNA"/>
</dbReference>
<dbReference type="RefSeq" id="WP_194562164.1">
    <property type="nucleotide sequence ID" value="NZ_JADKPV010000001.1"/>
</dbReference>
<keyword evidence="3" id="KW-1185">Reference proteome</keyword>
<accession>A0A8J7KE24</accession>
<proteinExistence type="predicted"/>
<evidence type="ECO:0000313" key="2">
    <source>
        <dbReference type="EMBL" id="MBF4500741.1"/>
    </source>
</evidence>
<dbReference type="InterPro" id="IPR050855">
    <property type="entry name" value="NDM-1-like"/>
</dbReference>
<reference evidence="2" key="1">
    <citation type="submission" date="2020-11" db="EMBL/GenBank/DDBJ databases">
        <title>Multidrug resistant novel bacterium Savagea serpentis sp. nov., isolated from the scats of a vine snake (Ahaetulla nasuta).</title>
        <authorList>
            <person name="Venkata Ramana V."/>
            <person name="Vikas Patil S."/>
            <person name="Yogita Lugani V."/>
        </authorList>
    </citation>
    <scope>NUCLEOTIDE SEQUENCE</scope>
    <source>
        <strain evidence="2">SN6</strain>
    </source>
</reference>
<evidence type="ECO:0000259" key="1">
    <source>
        <dbReference type="SMART" id="SM00849"/>
    </source>
</evidence>
<dbReference type="SMART" id="SM00849">
    <property type="entry name" value="Lactamase_B"/>
    <property type="match status" value="1"/>
</dbReference>
<sequence length="268" mass="31049">MKVETIQGVKVVCQSVKTVGNMQMDVYFYMIDDTLIDSGPYRLEKQSLEIITDSAVDRVLYTHHHEDHTGNGAALEKLGYEQWIHPLGQDICAKEAEIPWYREQFWGKRLAFQTKPLSETFDTGKRTLQVLHTPGHSFDHVALYDASEGILFTGDLFVQPRPKSLFEFEIVPEHIRSLQYILEQDFETTFCHHQGYLKEGRQALEQKLNYWLELTERVQEEAGRGYTVDEITQKLFPKRHPMHIVSEGQNSPKYIVQSILTGRGVTLY</sequence>
<feature type="domain" description="Metallo-beta-lactamase" evidence="1">
    <location>
        <begin position="25"/>
        <end position="193"/>
    </location>
</feature>
<evidence type="ECO:0000313" key="3">
    <source>
        <dbReference type="Proteomes" id="UP000622653"/>
    </source>
</evidence>
<name>A0A8J7KE24_9BACL</name>
<dbReference type="SUPFAM" id="SSF56281">
    <property type="entry name" value="Metallo-hydrolase/oxidoreductase"/>
    <property type="match status" value="1"/>
</dbReference>
<comment type="caution">
    <text evidence="2">The sequence shown here is derived from an EMBL/GenBank/DDBJ whole genome shotgun (WGS) entry which is preliminary data.</text>
</comment>
<dbReference type="InterPro" id="IPR001279">
    <property type="entry name" value="Metallo-B-lactamas"/>
</dbReference>
<dbReference type="Proteomes" id="UP000622653">
    <property type="component" value="Unassembled WGS sequence"/>
</dbReference>
<dbReference type="Pfam" id="PF00753">
    <property type="entry name" value="Lactamase_B"/>
    <property type="match status" value="1"/>
</dbReference>
<dbReference type="PANTHER" id="PTHR42951">
    <property type="entry name" value="METALLO-BETA-LACTAMASE DOMAIN-CONTAINING"/>
    <property type="match status" value="1"/>
</dbReference>
<organism evidence="2 3">
    <name type="scientific">Savagea serpentis</name>
    <dbReference type="NCBI Taxonomy" id="2785297"/>
    <lineage>
        <taxon>Bacteria</taxon>
        <taxon>Bacillati</taxon>
        <taxon>Bacillota</taxon>
        <taxon>Bacilli</taxon>
        <taxon>Bacillales</taxon>
        <taxon>Caryophanaceae</taxon>
        <taxon>Savagea</taxon>
    </lineage>
</organism>
<protein>
    <submittedName>
        <fullName evidence="2">MBL fold metallo-hydrolase</fullName>
    </submittedName>
</protein>